<dbReference type="InterPro" id="IPR029466">
    <property type="entry name" value="NAM-associated_C"/>
</dbReference>
<name>A0A811N7C6_9POAL</name>
<dbReference type="Pfam" id="PF14303">
    <property type="entry name" value="NAM-associated"/>
    <property type="match status" value="1"/>
</dbReference>
<dbReference type="AlphaFoldDB" id="A0A811N7C6"/>
<dbReference type="OrthoDB" id="672681at2759"/>
<keyword evidence="4" id="KW-1185">Reference proteome</keyword>
<feature type="region of interest" description="Disordered" evidence="1">
    <location>
        <begin position="1"/>
        <end position="46"/>
    </location>
</feature>
<evidence type="ECO:0000259" key="2">
    <source>
        <dbReference type="Pfam" id="PF14303"/>
    </source>
</evidence>
<dbReference type="PANTHER" id="PTHR45224:SF16">
    <property type="entry name" value="OS01G0527900 PROTEIN"/>
    <property type="match status" value="1"/>
</dbReference>
<feature type="compositionally biased region" description="Basic and acidic residues" evidence="1">
    <location>
        <begin position="260"/>
        <end position="270"/>
    </location>
</feature>
<reference evidence="3" key="1">
    <citation type="submission" date="2020-10" db="EMBL/GenBank/DDBJ databases">
        <authorList>
            <person name="Han B."/>
            <person name="Lu T."/>
            <person name="Zhao Q."/>
            <person name="Huang X."/>
            <person name="Zhao Y."/>
        </authorList>
    </citation>
    <scope>NUCLEOTIDE SEQUENCE</scope>
</reference>
<feature type="domain" description="No apical meristem-associated C-terminal" evidence="2">
    <location>
        <begin position="209"/>
        <end position="356"/>
    </location>
</feature>
<accession>A0A811N7C6</accession>
<dbReference type="PANTHER" id="PTHR45224">
    <property type="entry name" value="OS01G0527900 PROTEIN-RELATED"/>
    <property type="match status" value="1"/>
</dbReference>
<gene>
    <name evidence="3" type="ORF">NCGR_LOCUS12774</name>
</gene>
<protein>
    <recommendedName>
        <fullName evidence="2">No apical meristem-associated C-terminal domain-containing protein</fullName>
    </recommendedName>
</protein>
<dbReference type="EMBL" id="CAJGYO010000003">
    <property type="protein sequence ID" value="CAD6218965.1"/>
    <property type="molecule type" value="Genomic_DNA"/>
</dbReference>
<comment type="caution">
    <text evidence="3">The sequence shown here is derived from an EMBL/GenBank/DDBJ whole genome shotgun (WGS) entry which is preliminary data.</text>
</comment>
<feature type="region of interest" description="Disordered" evidence="1">
    <location>
        <begin position="253"/>
        <end position="278"/>
    </location>
</feature>
<organism evidence="3 4">
    <name type="scientific">Miscanthus lutarioriparius</name>
    <dbReference type="NCBI Taxonomy" id="422564"/>
    <lineage>
        <taxon>Eukaryota</taxon>
        <taxon>Viridiplantae</taxon>
        <taxon>Streptophyta</taxon>
        <taxon>Embryophyta</taxon>
        <taxon>Tracheophyta</taxon>
        <taxon>Spermatophyta</taxon>
        <taxon>Magnoliopsida</taxon>
        <taxon>Liliopsida</taxon>
        <taxon>Poales</taxon>
        <taxon>Poaceae</taxon>
        <taxon>PACMAD clade</taxon>
        <taxon>Panicoideae</taxon>
        <taxon>Andropogonodae</taxon>
        <taxon>Andropogoneae</taxon>
        <taxon>Saccharinae</taxon>
        <taxon>Miscanthus</taxon>
    </lineage>
</organism>
<dbReference type="Proteomes" id="UP000604825">
    <property type="component" value="Unassembled WGS sequence"/>
</dbReference>
<feature type="compositionally biased region" description="Pro residues" evidence="1">
    <location>
        <begin position="14"/>
        <end position="26"/>
    </location>
</feature>
<proteinExistence type="predicted"/>
<evidence type="ECO:0000313" key="4">
    <source>
        <dbReference type="Proteomes" id="UP000604825"/>
    </source>
</evidence>
<sequence length="375" mass="42811">MGGKSKRTSAPAPMEIPPQQPLPIPPHGLGTWFPTPPTQSSTSSAPWWHAGHQQLGLAGSMPQGSSWMLPPSVSSQPMAENDDESEVQSWGPNLYPPGGFMSFMNSTASPRGLVSAWLKSSNDPIQSNYKKNDQYWKSVADIYKSTTPKDRARQVKQIKDHFLRIKKRVQWFCGSRKEANTLWASGESDADIEAKAMKSYEEEHKKDGPFTFKHCWEVLRKEPKWEAYLERLEDLEPDKRKFYEEDDVGKCFSLDDDADERPIGGKQAKEQRKKKKKGQPCIIDLEDELNNFLDAQNTSNEGRKEMLETQRRVSSENLEARKLAHLAAKEHKESVMLETYRALLMKETTSMPEDVRSEHVLALKCLREKLFNKND</sequence>
<evidence type="ECO:0000313" key="3">
    <source>
        <dbReference type="EMBL" id="CAD6218965.1"/>
    </source>
</evidence>
<evidence type="ECO:0000256" key="1">
    <source>
        <dbReference type="SAM" id="MobiDB-lite"/>
    </source>
</evidence>